<accession>A0A8H3FS52</accession>
<dbReference type="EMBL" id="CAJPDT010000060">
    <property type="protein sequence ID" value="CAF9931226.1"/>
    <property type="molecule type" value="Genomic_DNA"/>
</dbReference>
<keyword evidence="4" id="KW-1185">Reference proteome</keyword>
<name>A0A8H3FS52_9LECA</name>
<organism evidence="3 4">
    <name type="scientific">Imshaugia aleurites</name>
    <dbReference type="NCBI Taxonomy" id="172621"/>
    <lineage>
        <taxon>Eukaryota</taxon>
        <taxon>Fungi</taxon>
        <taxon>Dikarya</taxon>
        <taxon>Ascomycota</taxon>
        <taxon>Pezizomycotina</taxon>
        <taxon>Lecanoromycetes</taxon>
        <taxon>OSLEUM clade</taxon>
        <taxon>Lecanoromycetidae</taxon>
        <taxon>Lecanorales</taxon>
        <taxon>Lecanorineae</taxon>
        <taxon>Parmeliaceae</taxon>
        <taxon>Imshaugia</taxon>
    </lineage>
</organism>
<sequence length="254" mass="26212">MLTFRTYFDACGDGFVGVKLNQAPVYTVDACDYGAGAFEDNTVNFTATVSPTNLRFEFEVSETTAVVKIDNVAVVPVSAPTAVSSSTAPAASCTSNIISNGGFESGAVSPWAVSAQVGNTASSVVKPGSTNAGGGAYAFSASLLGPQGVSSLTLSQVMATCAGTNYSVKVDYKFSSTALNDCSFKLQYPYKTSSGSETTPSALGTAGAWYTTFATFQAVSNADVLTMVFSCSNGQTDVIEVDNVVAAYYPYNAF</sequence>
<feature type="domain" description="CBM-cenC" evidence="2">
    <location>
        <begin position="95"/>
        <end position="229"/>
    </location>
</feature>
<evidence type="ECO:0000259" key="2">
    <source>
        <dbReference type="Pfam" id="PF02018"/>
    </source>
</evidence>
<dbReference type="Pfam" id="PF02018">
    <property type="entry name" value="CBM_4_9"/>
    <property type="match status" value="1"/>
</dbReference>
<dbReference type="OrthoDB" id="5319454at2759"/>
<reference evidence="3" key="1">
    <citation type="submission" date="2021-03" db="EMBL/GenBank/DDBJ databases">
        <authorList>
            <person name="Tagirdzhanova G."/>
        </authorList>
    </citation>
    <scope>NUCLEOTIDE SEQUENCE</scope>
</reference>
<protein>
    <recommendedName>
        <fullName evidence="2">CBM-cenC domain-containing protein</fullName>
    </recommendedName>
</protein>
<comment type="caution">
    <text evidence="3">The sequence shown here is derived from an EMBL/GenBank/DDBJ whole genome shotgun (WGS) entry which is preliminary data.</text>
</comment>
<evidence type="ECO:0000313" key="4">
    <source>
        <dbReference type="Proteomes" id="UP000664534"/>
    </source>
</evidence>
<gene>
    <name evidence="3" type="ORF">IMSHALPRED_008565</name>
</gene>
<dbReference type="GO" id="GO:0016798">
    <property type="term" value="F:hydrolase activity, acting on glycosyl bonds"/>
    <property type="evidence" value="ECO:0007669"/>
    <property type="project" value="InterPro"/>
</dbReference>
<dbReference type="InterPro" id="IPR003305">
    <property type="entry name" value="CenC_carb-bd"/>
</dbReference>
<keyword evidence="1" id="KW-0378">Hydrolase</keyword>
<dbReference type="Proteomes" id="UP000664534">
    <property type="component" value="Unassembled WGS sequence"/>
</dbReference>
<dbReference type="Gene3D" id="2.60.120.260">
    <property type="entry name" value="Galactose-binding domain-like"/>
    <property type="match status" value="1"/>
</dbReference>
<proteinExistence type="predicted"/>
<evidence type="ECO:0000313" key="3">
    <source>
        <dbReference type="EMBL" id="CAF9931226.1"/>
    </source>
</evidence>
<evidence type="ECO:0000256" key="1">
    <source>
        <dbReference type="ARBA" id="ARBA00022801"/>
    </source>
</evidence>
<dbReference type="AlphaFoldDB" id="A0A8H3FS52"/>